<sequence length="54" mass="5525">VPVGAALQPGARQALPFGFAVAYGGKPSCSAASPPLPAPYQRLSSEWTKPTSKL</sequence>
<reference evidence="2" key="1">
    <citation type="submission" date="2020-02" db="EMBL/GenBank/DDBJ databases">
        <authorList>
            <person name="Meier V. D."/>
        </authorList>
    </citation>
    <scope>NUCLEOTIDE SEQUENCE</scope>
    <source>
        <strain evidence="2">AVDCRST_MAG94</strain>
    </source>
</reference>
<gene>
    <name evidence="2" type="ORF">AVDCRST_MAG94-6664</name>
</gene>
<feature type="region of interest" description="Disordered" evidence="1">
    <location>
        <begin position="34"/>
        <end position="54"/>
    </location>
</feature>
<proteinExistence type="predicted"/>
<dbReference type="EMBL" id="CADCTY010002291">
    <property type="protein sequence ID" value="CAA9415403.1"/>
    <property type="molecule type" value="Genomic_DNA"/>
</dbReference>
<feature type="non-terminal residue" evidence="2">
    <location>
        <position position="54"/>
    </location>
</feature>
<evidence type="ECO:0000256" key="1">
    <source>
        <dbReference type="SAM" id="MobiDB-lite"/>
    </source>
</evidence>
<evidence type="ECO:0000313" key="2">
    <source>
        <dbReference type="EMBL" id="CAA9415403.1"/>
    </source>
</evidence>
<protein>
    <submittedName>
        <fullName evidence="2">Uncharacterized protein</fullName>
    </submittedName>
</protein>
<organism evidence="2">
    <name type="scientific">uncultured Leptolyngbya sp</name>
    <dbReference type="NCBI Taxonomy" id="332963"/>
    <lineage>
        <taxon>Bacteria</taxon>
        <taxon>Bacillati</taxon>
        <taxon>Cyanobacteriota</taxon>
        <taxon>Cyanophyceae</taxon>
        <taxon>Leptolyngbyales</taxon>
        <taxon>Leptolyngbyaceae</taxon>
        <taxon>Leptolyngbya group</taxon>
        <taxon>Leptolyngbya</taxon>
        <taxon>environmental samples</taxon>
    </lineage>
</organism>
<feature type="compositionally biased region" description="Polar residues" evidence="1">
    <location>
        <begin position="42"/>
        <end position="54"/>
    </location>
</feature>
<feature type="non-terminal residue" evidence="2">
    <location>
        <position position="1"/>
    </location>
</feature>
<accession>A0A6J4PNU7</accession>
<name>A0A6J4PNU7_9CYAN</name>
<dbReference type="AlphaFoldDB" id="A0A6J4PNU7"/>